<organism evidence="1 2">
    <name type="scientific">Porphyridium purpureum</name>
    <name type="common">Red alga</name>
    <name type="synonym">Porphyridium cruentum</name>
    <dbReference type="NCBI Taxonomy" id="35688"/>
    <lineage>
        <taxon>Eukaryota</taxon>
        <taxon>Rhodophyta</taxon>
        <taxon>Bangiophyceae</taxon>
        <taxon>Porphyridiales</taxon>
        <taxon>Porphyridiaceae</taxon>
        <taxon>Porphyridium</taxon>
    </lineage>
</organism>
<evidence type="ECO:0000313" key="1">
    <source>
        <dbReference type="EMBL" id="KAA8494261.1"/>
    </source>
</evidence>
<protein>
    <submittedName>
        <fullName evidence="1">Uncharacterized protein</fullName>
    </submittedName>
</protein>
<comment type="caution">
    <text evidence="1">The sequence shown here is derived from an EMBL/GenBank/DDBJ whole genome shotgun (WGS) entry which is preliminary data.</text>
</comment>
<name>A0A5J4YRX7_PORPP</name>
<reference evidence="2" key="1">
    <citation type="journal article" date="2019" name="Nat. Commun.">
        <title>Expansion of phycobilisome linker gene families in mesophilic red algae.</title>
        <authorList>
            <person name="Lee J."/>
            <person name="Kim D."/>
            <person name="Bhattacharya D."/>
            <person name="Yoon H.S."/>
        </authorList>
    </citation>
    <scope>NUCLEOTIDE SEQUENCE [LARGE SCALE GENOMIC DNA]</scope>
    <source>
        <strain evidence="2">CCMP 1328</strain>
    </source>
</reference>
<dbReference type="OrthoDB" id="410595at2759"/>
<accession>A0A5J4YRX7</accession>
<dbReference type="AlphaFoldDB" id="A0A5J4YRX7"/>
<dbReference type="CDD" id="cd22997">
    <property type="entry name" value="GT_LH"/>
    <property type="match status" value="1"/>
</dbReference>
<dbReference type="Proteomes" id="UP000324585">
    <property type="component" value="Unassembled WGS sequence"/>
</dbReference>
<proteinExistence type="predicted"/>
<evidence type="ECO:0000313" key="2">
    <source>
        <dbReference type="Proteomes" id="UP000324585"/>
    </source>
</evidence>
<dbReference type="EMBL" id="VRMN01000005">
    <property type="protein sequence ID" value="KAA8494261.1"/>
    <property type="molecule type" value="Genomic_DNA"/>
</dbReference>
<gene>
    <name evidence="1" type="ORF">FVE85_4236</name>
</gene>
<keyword evidence="2" id="KW-1185">Reference proteome</keyword>
<sequence length="189" mass="21121">MLHGKEIVPNGTQICASLGAPHAKSRFKYLNSGNIMGRAHALRVLMKDVLSSMGNVNEDDQGVMQGFFKAQNEGKKTKAYTLAINTDVDIFLTAWGTTLASPKYAWHIEPAYFDGKACKVFCMETNVTPAAVHFNGKKDAYEPIARHLQARALNADALSLYEDIKAKYRRFPWWAEICEPVLVKDIDHC</sequence>